<proteinExistence type="predicted"/>
<dbReference type="InterPro" id="IPR050361">
    <property type="entry name" value="MPP/UQCRC_Complex"/>
</dbReference>
<dbReference type="PANTHER" id="PTHR11851:SF186">
    <property type="entry name" value="INACTIVE METALLOPROTEASE YMFF-RELATED"/>
    <property type="match status" value="1"/>
</dbReference>
<dbReference type="InterPro" id="IPR011249">
    <property type="entry name" value="Metalloenz_LuxS/M16"/>
</dbReference>
<dbReference type="NCBIfam" id="NF047422">
    <property type="entry name" value="YfmF_fam"/>
    <property type="match status" value="1"/>
</dbReference>
<accession>A0A558AY82</accession>
<reference evidence="2 3" key="1">
    <citation type="submission" date="2019-07" db="EMBL/GenBank/DDBJ databases">
        <title>Salinicoccus cyprini sp. nov., isolated from gastro-intestinal tract of mirror carp, Cyprinus carpio var. specularis, collected from Gobind Sagar Reservoir, Himachal Pradesh, India.</title>
        <authorList>
            <person name="Talwar C."/>
            <person name="Singh A.K."/>
            <person name="Lal R."/>
            <person name="Negi R.K."/>
        </authorList>
    </citation>
    <scope>NUCLEOTIDE SEQUENCE [LARGE SCALE GENOMIC DNA]</scope>
    <source>
        <strain evidence="2 3">CT19</strain>
    </source>
</reference>
<protein>
    <submittedName>
        <fullName evidence="2">Insulinase family protein</fullName>
    </submittedName>
</protein>
<dbReference type="InterPro" id="IPR007863">
    <property type="entry name" value="Peptidase_M16_C"/>
</dbReference>
<evidence type="ECO:0000313" key="3">
    <source>
        <dbReference type="Proteomes" id="UP000315103"/>
    </source>
</evidence>
<evidence type="ECO:0000259" key="1">
    <source>
        <dbReference type="Pfam" id="PF05193"/>
    </source>
</evidence>
<dbReference type="RefSeq" id="WP_145285443.1">
    <property type="nucleotide sequence ID" value="NZ_VMSJ01000001.1"/>
</dbReference>
<comment type="caution">
    <text evidence="2">The sequence shown here is derived from an EMBL/GenBank/DDBJ whole genome shotgun (WGS) entry which is preliminary data.</text>
</comment>
<dbReference type="OrthoDB" id="9762085at2"/>
<dbReference type="EMBL" id="VMSJ01000001">
    <property type="protein sequence ID" value="TVT29218.1"/>
    <property type="molecule type" value="Genomic_DNA"/>
</dbReference>
<dbReference type="AlphaFoldDB" id="A0A558AY82"/>
<dbReference type="Gene3D" id="3.30.830.10">
    <property type="entry name" value="Metalloenzyme, LuxS/M16 peptidase-like"/>
    <property type="match status" value="2"/>
</dbReference>
<evidence type="ECO:0000313" key="2">
    <source>
        <dbReference type="EMBL" id="TVT29218.1"/>
    </source>
</evidence>
<keyword evidence="3" id="KW-1185">Reference proteome</keyword>
<dbReference type="Pfam" id="PF05193">
    <property type="entry name" value="Peptidase_M16_C"/>
    <property type="match status" value="1"/>
</dbReference>
<feature type="domain" description="Peptidase M16 C-terminal" evidence="1">
    <location>
        <begin position="181"/>
        <end position="353"/>
    </location>
</feature>
<gene>
    <name evidence="2" type="ORF">FO441_02745</name>
</gene>
<dbReference type="Proteomes" id="UP000315103">
    <property type="component" value="Unassembled WGS sequence"/>
</dbReference>
<name>A0A558AY82_9STAP</name>
<dbReference type="GO" id="GO:0046872">
    <property type="term" value="F:metal ion binding"/>
    <property type="evidence" value="ECO:0007669"/>
    <property type="project" value="InterPro"/>
</dbReference>
<dbReference type="SUPFAM" id="SSF63411">
    <property type="entry name" value="LuxS/MPP-like metallohydrolase"/>
    <property type="match status" value="2"/>
</dbReference>
<dbReference type="PANTHER" id="PTHR11851">
    <property type="entry name" value="METALLOPROTEASE"/>
    <property type="match status" value="1"/>
</dbReference>
<organism evidence="2 3">
    <name type="scientific">Salinicoccus cyprini</name>
    <dbReference type="NCBI Taxonomy" id="2493691"/>
    <lineage>
        <taxon>Bacteria</taxon>
        <taxon>Bacillati</taxon>
        <taxon>Bacillota</taxon>
        <taxon>Bacilli</taxon>
        <taxon>Bacillales</taxon>
        <taxon>Staphylococcaceae</taxon>
        <taxon>Salinicoccus</taxon>
    </lineage>
</organism>
<sequence>MYTADRTEVNNIPAVIIETNKFKTITIQLQFRSRLERSRVTTRNILSRMMIKRTLQFRREADLLKHLAHYYGAHLTSNVGRKGEDHIVTLSMEFVNDRFIKENLDVAGEMCRLLRDVLETPSHYDDSYEEFFKKEKRLYKNRLKSMKDNRAQSSFQSMIDVMFEDEDYKYLSHGVLGDIDSITLEDIRAEHEQMMSGDDMAILVAGAVDEDIKQDLSTICSREAPVVIEHRPYPYRPVEKVKNAKDTQQIEQAKLNMGFRVDIRNLQEQMAFNVMNQMYGGSASSLLFRNIREKLSLAYQIHSQVDVRNGYLFVMGGIDPANVETAESAILAELDAIKNGAFEAEFVEEVKRMMRVNRQEIMDKPKGLITMEYNRLIQGVQDRSWEERLQAVDSDMIREISSRVVLDTVYVLTRSDEDEKN</sequence>